<reference evidence="3 4" key="2">
    <citation type="submission" date="2024-05" db="EMBL/GenBank/DDBJ databases">
        <authorList>
            <person name="Chen Y."/>
            <person name="Shah S."/>
            <person name="Dougan E. K."/>
            <person name="Thang M."/>
            <person name="Chan C."/>
        </authorList>
    </citation>
    <scope>NUCLEOTIDE SEQUENCE [LARGE SCALE GENOMIC DNA]</scope>
</reference>
<name>A0A9P1DRQ8_9DINO</name>
<accession>A0A9P1DRQ8</accession>
<dbReference type="EMBL" id="CAMXCT010006508">
    <property type="protein sequence ID" value="CAI4014933.1"/>
    <property type="molecule type" value="Genomic_DNA"/>
</dbReference>
<sequence length="255" mass="28114">MNLARLLAGATQLVEAEGGQDAGQATSVHSSSPLEPVCTEPYCGGFWWAQLAPKVPHIDGELGSKAAEESQEATKVDFPEVSFYPAFDPPISSAVKLLPANRGAFDRWNIPNAVTVKVGTLAEMKFLTHEVLNNFMRVQEDAGLGEPEYVVRQGLQLISWKPRGGRLHVTPFLGSKKEMMNAILPATFTFGGKPTSAPSQDATQRMEPEIPDAPNYGQYLRQEDKPRPPMVLPVKRLDFVLHRHRPLAAAWEQIF</sequence>
<dbReference type="EMBL" id="CAMXCT020006508">
    <property type="protein sequence ID" value="CAL1168308.1"/>
    <property type="molecule type" value="Genomic_DNA"/>
</dbReference>
<gene>
    <name evidence="2" type="ORF">C1SCF055_LOCUS39793</name>
</gene>
<dbReference type="EMBL" id="CAMXCT030006508">
    <property type="protein sequence ID" value="CAL4802245.1"/>
    <property type="molecule type" value="Genomic_DNA"/>
</dbReference>
<reference evidence="2" key="1">
    <citation type="submission" date="2022-10" db="EMBL/GenBank/DDBJ databases">
        <authorList>
            <person name="Chen Y."/>
            <person name="Dougan E. K."/>
            <person name="Chan C."/>
            <person name="Rhodes N."/>
            <person name="Thang M."/>
        </authorList>
    </citation>
    <scope>NUCLEOTIDE SEQUENCE</scope>
</reference>
<dbReference type="Proteomes" id="UP001152797">
    <property type="component" value="Unassembled WGS sequence"/>
</dbReference>
<proteinExistence type="predicted"/>
<protein>
    <submittedName>
        <fullName evidence="2">Uncharacterized protein</fullName>
    </submittedName>
</protein>
<evidence type="ECO:0000256" key="1">
    <source>
        <dbReference type="SAM" id="MobiDB-lite"/>
    </source>
</evidence>
<evidence type="ECO:0000313" key="4">
    <source>
        <dbReference type="Proteomes" id="UP001152797"/>
    </source>
</evidence>
<comment type="caution">
    <text evidence="2">The sequence shown here is derived from an EMBL/GenBank/DDBJ whole genome shotgun (WGS) entry which is preliminary data.</text>
</comment>
<evidence type="ECO:0000313" key="2">
    <source>
        <dbReference type="EMBL" id="CAI4014933.1"/>
    </source>
</evidence>
<feature type="region of interest" description="Disordered" evidence="1">
    <location>
        <begin position="193"/>
        <end position="213"/>
    </location>
</feature>
<dbReference type="OrthoDB" id="441404at2759"/>
<dbReference type="AlphaFoldDB" id="A0A9P1DRQ8"/>
<keyword evidence="4" id="KW-1185">Reference proteome</keyword>
<evidence type="ECO:0000313" key="3">
    <source>
        <dbReference type="EMBL" id="CAL4802245.1"/>
    </source>
</evidence>
<organism evidence="2">
    <name type="scientific">Cladocopium goreaui</name>
    <dbReference type="NCBI Taxonomy" id="2562237"/>
    <lineage>
        <taxon>Eukaryota</taxon>
        <taxon>Sar</taxon>
        <taxon>Alveolata</taxon>
        <taxon>Dinophyceae</taxon>
        <taxon>Suessiales</taxon>
        <taxon>Symbiodiniaceae</taxon>
        <taxon>Cladocopium</taxon>
    </lineage>
</organism>